<gene>
    <name evidence="2" type="ORF">GCM10023191_056900</name>
</gene>
<dbReference type="RefSeq" id="WP_345469016.1">
    <property type="nucleotide sequence ID" value="NZ_BAABHF010000034.1"/>
</dbReference>
<dbReference type="EMBL" id="BAABHF010000034">
    <property type="protein sequence ID" value="GAA4503722.1"/>
    <property type="molecule type" value="Genomic_DNA"/>
</dbReference>
<reference evidence="3" key="1">
    <citation type="journal article" date="2019" name="Int. J. Syst. Evol. Microbiol.">
        <title>The Global Catalogue of Microorganisms (GCM) 10K type strain sequencing project: providing services to taxonomists for standard genome sequencing and annotation.</title>
        <authorList>
            <consortium name="The Broad Institute Genomics Platform"/>
            <consortium name="The Broad Institute Genome Sequencing Center for Infectious Disease"/>
            <person name="Wu L."/>
            <person name="Ma J."/>
        </authorList>
    </citation>
    <scope>NUCLEOTIDE SEQUENCE [LARGE SCALE GENOMIC DNA]</scope>
    <source>
        <strain evidence="3">JCM 17933</strain>
    </source>
</reference>
<organism evidence="2 3">
    <name type="scientific">Actinoallomurus oryzae</name>
    <dbReference type="NCBI Taxonomy" id="502180"/>
    <lineage>
        <taxon>Bacteria</taxon>
        <taxon>Bacillati</taxon>
        <taxon>Actinomycetota</taxon>
        <taxon>Actinomycetes</taxon>
        <taxon>Streptosporangiales</taxon>
        <taxon>Thermomonosporaceae</taxon>
        <taxon>Actinoallomurus</taxon>
    </lineage>
</organism>
<evidence type="ECO:0000313" key="3">
    <source>
        <dbReference type="Proteomes" id="UP001500503"/>
    </source>
</evidence>
<dbReference type="Gene3D" id="1.20.120.520">
    <property type="entry name" value="nmb1532 protein domain like"/>
    <property type="match status" value="1"/>
</dbReference>
<dbReference type="InterPro" id="IPR012312">
    <property type="entry name" value="Hemerythrin-like"/>
</dbReference>
<name>A0ABP8QKG1_9ACTN</name>
<feature type="domain" description="Hemerythrin-like" evidence="1">
    <location>
        <begin position="8"/>
        <end position="139"/>
    </location>
</feature>
<protein>
    <recommendedName>
        <fullName evidence="1">Hemerythrin-like domain-containing protein</fullName>
    </recommendedName>
</protein>
<accession>A0ABP8QKG1</accession>
<dbReference type="Proteomes" id="UP001500503">
    <property type="component" value="Unassembled WGS sequence"/>
</dbReference>
<keyword evidence="3" id="KW-1185">Reference proteome</keyword>
<dbReference type="CDD" id="cd12108">
    <property type="entry name" value="Hr-like"/>
    <property type="match status" value="1"/>
</dbReference>
<proteinExistence type="predicted"/>
<dbReference type="Pfam" id="PF01814">
    <property type="entry name" value="Hemerythrin"/>
    <property type="match status" value="1"/>
</dbReference>
<sequence length="215" mass="24009">MSVNTRDMEIVHRVLRRESRLLVELVAAVAPGDTARAKVIADHFRVYRVGLHNHHEGEDELLWPPLLSRVDLEADIVLRMQAQHERIAATLARLDAAVPAWETTAGADERDTLVAALAEHHAVLLDHLDDEEATLLPLAAKHITEQEWASLGDHLVNNTSKPTLLTLFGAVLEDADPAERATVLSGLPASVRVIWHVIGRPRYARHIRRVRRVRG</sequence>
<evidence type="ECO:0000259" key="1">
    <source>
        <dbReference type="Pfam" id="PF01814"/>
    </source>
</evidence>
<evidence type="ECO:0000313" key="2">
    <source>
        <dbReference type="EMBL" id="GAA4503722.1"/>
    </source>
</evidence>
<comment type="caution">
    <text evidence="2">The sequence shown here is derived from an EMBL/GenBank/DDBJ whole genome shotgun (WGS) entry which is preliminary data.</text>
</comment>